<gene>
    <name evidence="1" type="ORF">DA075_22895</name>
</gene>
<dbReference type="AlphaFoldDB" id="A0A2R4WP96"/>
<organism evidence="1 2">
    <name type="scientific">Methylobacterium currus</name>
    <dbReference type="NCBI Taxonomy" id="2051553"/>
    <lineage>
        <taxon>Bacteria</taxon>
        <taxon>Pseudomonadati</taxon>
        <taxon>Pseudomonadota</taxon>
        <taxon>Alphaproteobacteria</taxon>
        <taxon>Hyphomicrobiales</taxon>
        <taxon>Methylobacteriaceae</taxon>
        <taxon>Methylobacterium</taxon>
    </lineage>
</organism>
<proteinExistence type="predicted"/>
<dbReference type="KEGG" id="mee:DA075_22895"/>
<name>A0A2R4WP96_9HYPH</name>
<keyword evidence="2" id="KW-1185">Reference proteome</keyword>
<accession>A0A2R4WP96</accession>
<evidence type="ECO:0000313" key="2">
    <source>
        <dbReference type="Proteomes" id="UP000244755"/>
    </source>
</evidence>
<sequence>MIQAVENLTTIVGTILGLASHPGLPGYGVVTLRLEEARPVEGKADLISNQLGRDMQVTVRSELLGGARPGARLRCRARRTPDGAICEPNPEAGGFEIAP</sequence>
<protein>
    <submittedName>
        <fullName evidence="1">Uncharacterized protein</fullName>
    </submittedName>
</protein>
<dbReference type="Proteomes" id="UP000244755">
    <property type="component" value="Chromosome 1"/>
</dbReference>
<dbReference type="OrthoDB" id="5193079at2"/>
<dbReference type="RefSeq" id="WP_099955182.1">
    <property type="nucleotide sequence ID" value="NZ_CP028843.1"/>
</dbReference>
<dbReference type="EMBL" id="CP028843">
    <property type="protein sequence ID" value="AWB23394.1"/>
    <property type="molecule type" value="Genomic_DNA"/>
</dbReference>
<reference evidence="1 2" key="1">
    <citation type="submission" date="2018-04" db="EMBL/GenBank/DDBJ databases">
        <title>Methylobacterium sp. PR1016A genome.</title>
        <authorList>
            <person name="Park W."/>
        </authorList>
    </citation>
    <scope>NUCLEOTIDE SEQUENCE [LARGE SCALE GENOMIC DNA]</scope>
    <source>
        <strain evidence="1 2">PR1016A</strain>
    </source>
</reference>
<evidence type="ECO:0000313" key="1">
    <source>
        <dbReference type="EMBL" id="AWB23394.1"/>
    </source>
</evidence>